<dbReference type="EMBL" id="SIRS01000003">
    <property type="protein sequence ID" value="TBN16335.1"/>
    <property type="molecule type" value="Genomic_DNA"/>
</dbReference>
<evidence type="ECO:0000313" key="3">
    <source>
        <dbReference type="Proteomes" id="UP000292372"/>
    </source>
</evidence>
<dbReference type="Pfam" id="PF12867">
    <property type="entry name" value="DinB_2"/>
    <property type="match status" value="1"/>
</dbReference>
<dbReference type="Proteomes" id="UP000292372">
    <property type="component" value="Unassembled WGS sequence"/>
</dbReference>
<evidence type="ECO:0000259" key="1">
    <source>
        <dbReference type="Pfam" id="PF12867"/>
    </source>
</evidence>
<accession>A0A4Q9FNR2</accession>
<keyword evidence="3" id="KW-1185">Reference proteome</keyword>
<reference evidence="2 3" key="1">
    <citation type="journal article" date="2015" name="Int. J. Syst. Evol. Microbiol.">
        <title>Hyunsoonleella pacifica sp. nov., isolated from seawater of South Pacific Gyre.</title>
        <authorList>
            <person name="Gao X."/>
            <person name="Zhang Z."/>
            <person name="Dai X."/>
            <person name="Zhang X.H."/>
        </authorList>
    </citation>
    <scope>NUCLEOTIDE SEQUENCE [LARGE SCALE GENOMIC DNA]</scope>
    <source>
        <strain evidence="2 3">SW033</strain>
    </source>
</reference>
<dbReference type="SUPFAM" id="SSF109854">
    <property type="entry name" value="DinB/YfiT-like putative metalloenzymes"/>
    <property type="match status" value="1"/>
</dbReference>
<name>A0A4Q9FNR2_9FLAO</name>
<proteinExistence type="predicted"/>
<dbReference type="InterPro" id="IPR034660">
    <property type="entry name" value="DinB/YfiT-like"/>
</dbReference>
<comment type="caution">
    <text evidence="2">The sequence shown here is derived from an EMBL/GenBank/DDBJ whole genome shotgun (WGS) entry which is preliminary data.</text>
</comment>
<protein>
    <submittedName>
        <fullName evidence="2">DinB family protein</fullName>
    </submittedName>
</protein>
<dbReference type="AlphaFoldDB" id="A0A4Q9FNR2"/>
<sequence length="169" mass="20335">MSFRAIIKQLENNKEVFLNLLKDIPKEDYLWRPQPEKWNLLEIVAHLLDEEILDFKARVQHALYYPEKELIPIDPEGWVTSHNYKNKDYNTTLNSFLEERTNSIIWLKQLKDVNWNNSLNHTELGYLSAELFLRNWLAHDYLHIRQILRYKFDLLKSSSNITLSYAGDW</sequence>
<dbReference type="RefSeq" id="WP_130936317.1">
    <property type="nucleotide sequence ID" value="NZ_BMEE01000002.1"/>
</dbReference>
<feature type="domain" description="DinB-like" evidence="1">
    <location>
        <begin position="9"/>
        <end position="147"/>
    </location>
</feature>
<evidence type="ECO:0000313" key="2">
    <source>
        <dbReference type="EMBL" id="TBN16335.1"/>
    </source>
</evidence>
<dbReference type="Gene3D" id="1.20.120.450">
    <property type="entry name" value="dinb family like domain"/>
    <property type="match status" value="1"/>
</dbReference>
<dbReference type="OrthoDB" id="1434917at2"/>
<organism evidence="2 3">
    <name type="scientific">Hyunsoonleella pacifica</name>
    <dbReference type="NCBI Taxonomy" id="1080224"/>
    <lineage>
        <taxon>Bacteria</taxon>
        <taxon>Pseudomonadati</taxon>
        <taxon>Bacteroidota</taxon>
        <taxon>Flavobacteriia</taxon>
        <taxon>Flavobacteriales</taxon>
        <taxon>Flavobacteriaceae</taxon>
    </lineage>
</organism>
<gene>
    <name evidence="2" type="ORF">EYD46_06725</name>
</gene>
<dbReference type="InterPro" id="IPR024775">
    <property type="entry name" value="DinB-like"/>
</dbReference>